<dbReference type="SMART" id="SM00672">
    <property type="entry name" value="CAP10"/>
    <property type="match status" value="1"/>
</dbReference>
<reference evidence="3 4" key="1">
    <citation type="submission" date="2017-09" db="EMBL/GenBank/DDBJ databases">
        <title>Bacterial strain isolated from the female urinary microbiota.</title>
        <authorList>
            <person name="Thomas-White K."/>
            <person name="Kumar N."/>
            <person name="Forster S."/>
            <person name="Putonti C."/>
            <person name="Lawley T."/>
            <person name="Wolfe A.J."/>
        </authorList>
    </citation>
    <scope>NUCLEOTIDE SEQUENCE [LARGE SCALE GENOMIC DNA]</scope>
    <source>
        <strain evidence="3 4">UMB0536</strain>
    </source>
</reference>
<dbReference type="InterPro" id="IPR006598">
    <property type="entry name" value="CAP10"/>
</dbReference>
<dbReference type="PANTHER" id="PTHR12203:SF35">
    <property type="entry name" value="PROTEIN O-GLUCOSYLTRANSFERASE 1"/>
    <property type="match status" value="1"/>
</dbReference>
<dbReference type="GO" id="GO:0016740">
    <property type="term" value="F:transferase activity"/>
    <property type="evidence" value="ECO:0007669"/>
    <property type="project" value="UniProtKB-KW"/>
</dbReference>
<accession>A0A2N6QTB8</accession>
<evidence type="ECO:0000259" key="2">
    <source>
        <dbReference type="SMART" id="SM00672"/>
    </source>
</evidence>
<feature type="domain" description="Glycosyl transferase CAP10" evidence="2">
    <location>
        <begin position="66"/>
        <end position="328"/>
    </location>
</feature>
<dbReference type="OrthoDB" id="767964at2"/>
<comment type="caution">
    <text evidence="3">The sequence shown here is derived from an EMBL/GenBank/DDBJ whole genome shotgun (WGS) entry which is preliminary data.</text>
</comment>
<name>A0A2N6QTB8_9BACT</name>
<protein>
    <submittedName>
        <fullName evidence="3">Lipopolysaccharide biosynthesis protein</fullName>
    </submittedName>
</protein>
<gene>
    <name evidence="3" type="ORF">CJ231_00310</name>
</gene>
<dbReference type="GeneID" id="97998789"/>
<dbReference type="EMBL" id="PNGJ01000001">
    <property type="protein sequence ID" value="PMC25296.1"/>
    <property type="molecule type" value="Genomic_DNA"/>
</dbReference>
<dbReference type="AlphaFoldDB" id="A0A2N6QTB8"/>
<evidence type="ECO:0000313" key="4">
    <source>
        <dbReference type="Proteomes" id="UP000235564"/>
    </source>
</evidence>
<dbReference type="InterPro" id="IPR051091">
    <property type="entry name" value="O-Glucosyltr/Glycosyltrsf_90"/>
</dbReference>
<evidence type="ECO:0000256" key="1">
    <source>
        <dbReference type="ARBA" id="ARBA00022679"/>
    </source>
</evidence>
<evidence type="ECO:0000313" key="3">
    <source>
        <dbReference type="EMBL" id="PMC25296.1"/>
    </source>
</evidence>
<proteinExistence type="predicted"/>
<dbReference type="PANTHER" id="PTHR12203">
    <property type="entry name" value="KDEL LYS-ASP-GLU-LEU CONTAINING - RELATED"/>
    <property type="match status" value="1"/>
</dbReference>
<sequence>MINVFRWVNHLFGCKKNAKWKYYLVSYIQVSMPHFILKYLWQRDKKVLLDRADQDYIWNRVNYYNRLAIETPIDKTVFRENSTMLGTQKIKHPKVYYLDSYRYAKAFSPYYRWIILPGDVTYVPKLPSIVKSRPIVKGNQNAVLMKLDRVRHFLFIQDKKAFQDKKNMAIFRGEIGQKEGNDLKQNRLEFMQKYFQHPLIDAGVVDEQFEEWHTPKLSIAEHLNYKFIMALEGNDVASNLKWIMSSNSIAVMPPPTCESWFMEGKLIPNYHYIAIKTDFSDLPQQLRYYINHPEDAEAIVEHAHQFVAQFKDKRRERMVSLLVLQKYLNIVNDAH</sequence>
<dbReference type="Pfam" id="PF05686">
    <property type="entry name" value="Glyco_transf_90"/>
    <property type="match status" value="1"/>
</dbReference>
<dbReference type="Proteomes" id="UP000235564">
    <property type="component" value="Unassembled WGS sequence"/>
</dbReference>
<keyword evidence="1" id="KW-0808">Transferase</keyword>
<dbReference type="RefSeq" id="WP_102696233.1">
    <property type="nucleotide sequence ID" value="NZ_CAUPNR010000018.1"/>
</dbReference>
<organism evidence="3 4">
    <name type="scientific">Hoylesella buccalis</name>
    <dbReference type="NCBI Taxonomy" id="28127"/>
    <lineage>
        <taxon>Bacteria</taxon>
        <taxon>Pseudomonadati</taxon>
        <taxon>Bacteroidota</taxon>
        <taxon>Bacteroidia</taxon>
        <taxon>Bacteroidales</taxon>
        <taxon>Prevotellaceae</taxon>
        <taxon>Hoylesella</taxon>
    </lineage>
</organism>